<sequence length="771" mass="87035">MEETYNNIIEDHRKYCKKDINLLSERIEEIENATSESVACYAEKLRELRDEVSLMVENERKSDEDLVVETGLQATGATDVNNVESTQGEDRTIVLYDESRQKDPSACKAIVLSEASDEPETMLVPIRNDSDDELTLTEIACVSKSRGQKKEVHSKGSSNSTQKRKRSTNEDQMTPFVPELVNPGNRSGIEWSSEDDFCSAFYTDSELCLNSVCALYHQQISGNKFSSMSKIDKNRITALGVFLCRDDPENKLKRTISEVGPEDHCICKTLAIRYSRQIYRIYNSKKDQLFCPGVGALLCDLVHYHTSLGQDTLLCDLVCLPLTHCVRCAPSNILPSNQDHSTCDLPFSDSPYEENTPLVPPLPTSETRRLTTTCQEDFRYKASNRRSQLLGKLHIICQTSCTAVITQEDFQHKAPPADLTVLSLHRIEKLKKAKSDKEARYEEKIIEFRGRISRLKETKRRKNDKDLEVETGIQATGANGVNNVESTQGEDRAIVLYDDPKLVGSSTRNSSGQSSHKDPSACKALVLSEALFEPETTPVRVMNDSDDELMLTEIARASKSRGQKKEVHVKGSFNSTRKRKRSMNEGQITSFIPKLVNPRNRSGIEWSSEDNFCTAFYRDAELCLNAVCALYRQQISGNKFSSMSKIDKKRITALGVFLCREDRGNKIKRAISEVGPEDLCICKILAIRYSRQIYRIYNSKKDQLFCPGVDKPETMSVRVMSNNDDDMTLNEIARSSKIRGQEKEVHVKGSSNLMQKRKRSMNKGKTNVASE</sequence>
<reference evidence="3" key="2">
    <citation type="journal article" date="2017" name="J. Anim. Genet.">
        <title>Multiple reference genome sequences of hot pepper reveal the massive evolution of plant disease resistance genes by retroduplication.</title>
        <authorList>
            <person name="Kim S."/>
            <person name="Park J."/>
            <person name="Yeom S.-I."/>
            <person name="Kim Y.-M."/>
            <person name="Seo E."/>
            <person name="Kim K.-T."/>
            <person name="Kim M.-S."/>
            <person name="Lee J.M."/>
            <person name="Cheong K."/>
            <person name="Shin H.-S."/>
            <person name="Kim S.-B."/>
            <person name="Han K."/>
            <person name="Lee J."/>
            <person name="Park M."/>
            <person name="Lee H.-A."/>
            <person name="Lee H.-Y."/>
            <person name="Lee Y."/>
            <person name="Oh S."/>
            <person name="Lee J.H."/>
            <person name="Choi E."/>
            <person name="Choi E."/>
            <person name="Lee S.E."/>
            <person name="Jeon J."/>
            <person name="Kim H."/>
            <person name="Choi G."/>
            <person name="Song H."/>
            <person name="Lee J."/>
            <person name="Lee S.-C."/>
            <person name="Kwon J.-K."/>
            <person name="Lee H.-Y."/>
            <person name="Koo N."/>
            <person name="Hong Y."/>
            <person name="Kim R.W."/>
            <person name="Kang W.-H."/>
            <person name="Huh J.H."/>
            <person name="Kang B.-C."/>
            <person name="Yang T.-J."/>
            <person name="Lee Y.-H."/>
            <person name="Bennetzen J.L."/>
            <person name="Choi D."/>
        </authorList>
    </citation>
    <scope>NUCLEOTIDE SEQUENCE [LARGE SCALE GENOMIC DNA]</scope>
    <source>
        <strain evidence="3">cv. PBC81</strain>
    </source>
</reference>
<evidence type="ECO:0000313" key="2">
    <source>
        <dbReference type="EMBL" id="PHT39588.1"/>
    </source>
</evidence>
<evidence type="ECO:0000256" key="1">
    <source>
        <dbReference type="SAM" id="MobiDB-lite"/>
    </source>
</evidence>
<feature type="region of interest" description="Disordered" evidence="1">
    <location>
        <begin position="739"/>
        <end position="771"/>
    </location>
</feature>
<dbReference type="Proteomes" id="UP000224567">
    <property type="component" value="Unassembled WGS sequence"/>
</dbReference>
<accession>A0A2G2W2Y9</accession>
<reference evidence="2 3" key="1">
    <citation type="journal article" date="2017" name="Genome Biol.">
        <title>New reference genome sequences of hot pepper reveal the massive evolution of plant disease-resistance genes by retroduplication.</title>
        <authorList>
            <person name="Kim S."/>
            <person name="Park J."/>
            <person name="Yeom S.I."/>
            <person name="Kim Y.M."/>
            <person name="Seo E."/>
            <person name="Kim K.T."/>
            <person name="Kim M.S."/>
            <person name="Lee J.M."/>
            <person name="Cheong K."/>
            <person name="Shin H.S."/>
            <person name="Kim S.B."/>
            <person name="Han K."/>
            <person name="Lee J."/>
            <person name="Park M."/>
            <person name="Lee H.A."/>
            <person name="Lee H.Y."/>
            <person name="Lee Y."/>
            <person name="Oh S."/>
            <person name="Lee J.H."/>
            <person name="Choi E."/>
            <person name="Choi E."/>
            <person name="Lee S.E."/>
            <person name="Jeon J."/>
            <person name="Kim H."/>
            <person name="Choi G."/>
            <person name="Song H."/>
            <person name="Lee J."/>
            <person name="Lee S.C."/>
            <person name="Kwon J.K."/>
            <person name="Lee H.Y."/>
            <person name="Koo N."/>
            <person name="Hong Y."/>
            <person name="Kim R.W."/>
            <person name="Kang W.H."/>
            <person name="Huh J.H."/>
            <person name="Kang B.C."/>
            <person name="Yang T.J."/>
            <person name="Lee Y.H."/>
            <person name="Bennetzen J.L."/>
            <person name="Choi D."/>
        </authorList>
    </citation>
    <scope>NUCLEOTIDE SEQUENCE [LARGE SCALE GENOMIC DNA]</scope>
    <source>
        <strain evidence="3">cv. PBC81</strain>
    </source>
</reference>
<name>A0A2G2W2Y9_CAPBA</name>
<dbReference type="EMBL" id="MLFT02000008">
    <property type="protein sequence ID" value="PHT39588.1"/>
    <property type="molecule type" value="Genomic_DNA"/>
</dbReference>
<organism evidence="2 3">
    <name type="scientific">Capsicum baccatum</name>
    <name type="common">Peruvian pepper</name>
    <dbReference type="NCBI Taxonomy" id="33114"/>
    <lineage>
        <taxon>Eukaryota</taxon>
        <taxon>Viridiplantae</taxon>
        <taxon>Streptophyta</taxon>
        <taxon>Embryophyta</taxon>
        <taxon>Tracheophyta</taxon>
        <taxon>Spermatophyta</taxon>
        <taxon>Magnoliopsida</taxon>
        <taxon>eudicotyledons</taxon>
        <taxon>Gunneridae</taxon>
        <taxon>Pentapetalae</taxon>
        <taxon>asterids</taxon>
        <taxon>lamiids</taxon>
        <taxon>Solanales</taxon>
        <taxon>Solanaceae</taxon>
        <taxon>Solanoideae</taxon>
        <taxon>Capsiceae</taxon>
        <taxon>Capsicum</taxon>
    </lineage>
</organism>
<dbReference type="OrthoDB" id="1302240at2759"/>
<proteinExistence type="predicted"/>
<comment type="caution">
    <text evidence="2">The sequence shown here is derived from an EMBL/GenBank/DDBJ whole genome shotgun (WGS) entry which is preliminary data.</text>
</comment>
<dbReference type="AlphaFoldDB" id="A0A2G2W2Y9"/>
<keyword evidence="3" id="KW-1185">Reference proteome</keyword>
<feature type="region of interest" description="Disordered" evidence="1">
    <location>
        <begin position="560"/>
        <end position="580"/>
    </location>
</feature>
<dbReference type="PANTHER" id="PTHR34380">
    <property type="entry name" value="BNAA03G12380D PROTEIN"/>
    <property type="match status" value="1"/>
</dbReference>
<gene>
    <name evidence="2" type="ORF">CQW23_18442</name>
</gene>
<dbReference type="PANTHER" id="PTHR34380:SF3">
    <property type="entry name" value="FRIGIDA-LIKE PROTEIN"/>
    <property type="match status" value="1"/>
</dbReference>
<protein>
    <submittedName>
        <fullName evidence="2">Uncharacterized protein</fullName>
    </submittedName>
</protein>
<feature type="region of interest" description="Disordered" evidence="1">
    <location>
        <begin position="145"/>
        <end position="185"/>
    </location>
</feature>
<evidence type="ECO:0000313" key="3">
    <source>
        <dbReference type="Proteomes" id="UP000224567"/>
    </source>
</evidence>